<reference evidence="5 7" key="2">
    <citation type="submission" date="2018-03" db="EMBL/GenBank/DDBJ databases">
        <authorList>
            <person name="Fogelqvist J."/>
        </authorList>
    </citation>
    <scope>NUCLEOTIDE SEQUENCE [LARGE SCALE GENOMIC DNA]</scope>
</reference>
<dbReference type="PANTHER" id="PTHR11414">
    <property type="entry name" value="CYSTATIN FAMILY MEMBER"/>
    <property type="match status" value="1"/>
</dbReference>
<dbReference type="PANTHER" id="PTHR11414:SF21">
    <property type="entry name" value="CYSTATIN 14A, TANDEM DUPLICATE 1-RELATED"/>
    <property type="match status" value="1"/>
</dbReference>
<dbReference type="Gene3D" id="3.10.450.10">
    <property type="match status" value="1"/>
</dbReference>
<proteinExistence type="inferred from homology"/>
<dbReference type="OrthoDB" id="2429551at2759"/>
<dbReference type="Proteomes" id="UP000039324">
    <property type="component" value="Unassembled WGS sequence"/>
</dbReference>
<dbReference type="EMBL" id="OVEO01000001">
    <property type="protein sequence ID" value="SPQ93618.1"/>
    <property type="molecule type" value="Genomic_DNA"/>
</dbReference>
<protein>
    <recommendedName>
        <fullName evidence="8">Cystatin domain-containing protein</fullName>
    </recommendedName>
</protein>
<evidence type="ECO:0000313" key="6">
    <source>
        <dbReference type="Proteomes" id="UP000039324"/>
    </source>
</evidence>
<dbReference type="GO" id="GO:0004869">
    <property type="term" value="F:cysteine-type endopeptidase inhibitor activity"/>
    <property type="evidence" value="ECO:0007669"/>
    <property type="project" value="UniProtKB-KW"/>
</dbReference>
<evidence type="ECO:0000256" key="1">
    <source>
        <dbReference type="ARBA" id="ARBA00009403"/>
    </source>
</evidence>
<keyword evidence="5" id="KW-0496">Mitochondrion</keyword>
<keyword evidence="2" id="KW-0646">Protease inhibitor</keyword>
<geneLocation type="mitochondrion" evidence="5"/>
<keyword evidence="3" id="KW-0789">Thiol protease inhibitor</keyword>
<evidence type="ECO:0000313" key="7">
    <source>
        <dbReference type="Proteomes" id="UP000290189"/>
    </source>
</evidence>
<gene>
    <name evidence="4" type="ORF">PBRA_002461</name>
    <name evidence="5" type="ORF">PLBR_LOCUS833</name>
</gene>
<evidence type="ECO:0000313" key="4">
    <source>
        <dbReference type="EMBL" id="CEP02196.1"/>
    </source>
</evidence>
<dbReference type="InterPro" id="IPR001713">
    <property type="entry name" value="Prot_inh_stefin"/>
</dbReference>
<sequence length="130" mass="15295">MSSVSKNQMGPVKDVDPKIAEIVSTREIKHAAIHALHEKHRENKMHKFVEDNFQEHVQAWKPLKYAEEVVAYGVNYFVKVQIAPTLCVHIRVHRQKHHDVWDFYSLHETIKHNQATCIWTIDEPLVYFNA</sequence>
<keyword evidence="6" id="KW-1185">Reference proteome</keyword>
<dbReference type="OMA" id="ATEEVAY"/>
<dbReference type="InterPro" id="IPR046350">
    <property type="entry name" value="Cystatin_sf"/>
</dbReference>
<name>A0A0G4J4L9_PLABS</name>
<accession>A0A0G4J4L9</accession>
<dbReference type="GO" id="GO:0005829">
    <property type="term" value="C:cytosol"/>
    <property type="evidence" value="ECO:0007669"/>
    <property type="project" value="TreeGrafter"/>
</dbReference>
<dbReference type="EMBL" id="CDSF01000122">
    <property type="protein sequence ID" value="CEP02196.1"/>
    <property type="molecule type" value="Genomic_DNA"/>
</dbReference>
<organism evidence="4 6">
    <name type="scientific">Plasmodiophora brassicae</name>
    <name type="common">Clubroot disease agent</name>
    <dbReference type="NCBI Taxonomy" id="37360"/>
    <lineage>
        <taxon>Eukaryota</taxon>
        <taxon>Sar</taxon>
        <taxon>Rhizaria</taxon>
        <taxon>Endomyxa</taxon>
        <taxon>Phytomyxea</taxon>
        <taxon>Plasmodiophorida</taxon>
        <taxon>Plasmodiophoridae</taxon>
        <taxon>Plasmodiophora</taxon>
    </lineage>
</organism>
<dbReference type="Proteomes" id="UP000290189">
    <property type="component" value="Unassembled WGS sequence"/>
</dbReference>
<reference evidence="4 6" key="1">
    <citation type="submission" date="2015-02" db="EMBL/GenBank/DDBJ databases">
        <authorList>
            <person name="Chooi Y.-H."/>
        </authorList>
    </citation>
    <scope>NUCLEOTIDE SEQUENCE [LARGE SCALE GENOMIC DNA]</scope>
    <source>
        <strain evidence="4">E3</strain>
    </source>
</reference>
<dbReference type="AlphaFoldDB" id="A0A0G4J4L9"/>
<evidence type="ECO:0000256" key="3">
    <source>
        <dbReference type="ARBA" id="ARBA00022704"/>
    </source>
</evidence>
<evidence type="ECO:0008006" key="8">
    <source>
        <dbReference type="Google" id="ProtNLM"/>
    </source>
</evidence>
<comment type="similarity">
    <text evidence="1">Belongs to the cystatin family.</text>
</comment>
<evidence type="ECO:0000256" key="2">
    <source>
        <dbReference type="ARBA" id="ARBA00022690"/>
    </source>
</evidence>
<evidence type="ECO:0000313" key="5">
    <source>
        <dbReference type="EMBL" id="SPQ93618.1"/>
    </source>
</evidence>
<dbReference type="SUPFAM" id="SSF54403">
    <property type="entry name" value="Cystatin/monellin"/>
    <property type="match status" value="1"/>
</dbReference>